<dbReference type="SUPFAM" id="SSF52172">
    <property type="entry name" value="CheY-like"/>
    <property type="match status" value="1"/>
</dbReference>
<dbReference type="PANTHER" id="PTHR37299">
    <property type="entry name" value="TRANSCRIPTIONAL REGULATOR-RELATED"/>
    <property type="match status" value="1"/>
</dbReference>
<evidence type="ECO:0000256" key="1">
    <source>
        <dbReference type="PROSITE-ProRule" id="PRU00169"/>
    </source>
</evidence>
<keyword evidence="4" id="KW-0238">DNA-binding</keyword>
<dbReference type="SMART" id="SM00850">
    <property type="entry name" value="LytTR"/>
    <property type="match status" value="1"/>
</dbReference>
<dbReference type="Proteomes" id="UP000278351">
    <property type="component" value="Unassembled WGS sequence"/>
</dbReference>
<proteinExistence type="predicted"/>
<feature type="domain" description="HTH LytTR-type" evidence="3">
    <location>
        <begin position="139"/>
        <end position="201"/>
    </location>
</feature>
<evidence type="ECO:0000313" key="4">
    <source>
        <dbReference type="EMBL" id="RPE05792.1"/>
    </source>
</evidence>
<dbReference type="InterPro" id="IPR011006">
    <property type="entry name" value="CheY-like_superfamily"/>
</dbReference>
<gene>
    <name evidence="4" type="ORF">EGT74_25855</name>
</gene>
<accession>A0A3N4PAU1</accession>
<name>A0A3N4PAU1_9BACT</name>
<keyword evidence="5" id="KW-1185">Reference proteome</keyword>
<dbReference type="SMART" id="SM00448">
    <property type="entry name" value="REC"/>
    <property type="match status" value="1"/>
</dbReference>
<dbReference type="GO" id="GO:0000156">
    <property type="term" value="F:phosphorelay response regulator activity"/>
    <property type="evidence" value="ECO:0007669"/>
    <property type="project" value="InterPro"/>
</dbReference>
<dbReference type="InterPro" id="IPR007492">
    <property type="entry name" value="LytTR_DNA-bd_dom"/>
</dbReference>
<dbReference type="GO" id="GO:0003677">
    <property type="term" value="F:DNA binding"/>
    <property type="evidence" value="ECO:0007669"/>
    <property type="project" value="UniProtKB-KW"/>
</dbReference>
<dbReference type="OrthoDB" id="9787344at2"/>
<dbReference type="AlphaFoldDB" id="A0A3N4PAU1"/>
<evidence type="ECO:0000313" key="5">
    <source>
        <dbReference type="Proteomes" id="UP000278351"/>
    </source>
</evidence>
<dbReference type="InterPro" id="IPR046947">
    <property type="entry name" value="LytR-like"/>
</dbReference>
<organism evidence="4 5">
    <name type="scientific">Chitinophaga lutea</name>
    <dbReference type="NCBI Taxonomy" id="2488634"/>
    <lineage>
        <taxon>Bacteria</taxon>
        <taxon>Pseudomonadati</taxon>
        <taxon>Bacteroidota</taxon>
        <taxon>Chitinophagia</taxon>
        <taxon>Chitinophagales</taxon>
        <taxon>Chitinophagaceae</taxon>
        <taxon>Chitinophaga</taxon>
    </lineage>
</organism>
<dbReference type="Gene3D" id="2.40.50.1020">
    <property type="entry name" value="LytTr DNA-binding domain"/>
    <property type="match status" value="1"/>
</dbReference>
<dbReference type="PANTHER" id="PTHR37299:SF1">
    <property type="entry name" value="STAGE 0 SPORULATION PROTEIN A HOMOLOG"/>
    <property type="match status" value="1"/>
</dbReference>
<dbReference type="RefSeq" id="WP_123849445.1">
    <property type="nucleotide sequence ID" value="NZ_RPDH01000003.1"/>
</dbReference>
<dbReference type="Pfam" id="PF00072">
    <property type="entry name" value="Response_reg"/>
    <property type="match status" value="1"/>
</dbReference>
<dbReference type="PROSITE" id="PS50930">
    <property type="entry name" value="HTH_LYTTR"/>
    <property type="match status" value="1"/>
</dbReference>
<dbReference type="EMBL" id="RPDH01000003">
    <property type="protein sequence ID" value="RPE05792.1"/>
    <property type="molecule type" value="Genomic_DNA"/>
</dbReference>
<evidence type="ECO:0000259" key="2">
    <source>
        <dbReference type="PROSITE" id="PS50110"/>
    </source>
</evidence>
<feature type="modified residue" description="4-aspartylphosphate" evidence="1">
    <location>
        <position position="56"/>
    </location>
</feature>
<dbReference type="Gene3D" id="3.40.50.2300">
    <property type="match status" value="1"/>
</dbReference>
<keyword evidence="1" id="KW-0597">Phosphoprotein</keyword>
<dbReference type="InterPro" id="IPR001789">
    <property type="entry name" value="Sig_transdc_resp-reg_receiver"/>
</dbReference>
<feature type="domain" description="Response regulatory" evidence="2">
    <location>
        <begin position="5"/>
        <end position="116"/>
    </location>
</feature>
<reference evidence="4 5" key="1">
    <citation type="submission" date="2018-11" db="EMBL/GenBank/DDBJ databases">
        <title>Chitinophaga lutea sp.nov., isolate from arsenic contaminated soil.</title>
        <authorList>
            <person name="Zong Y."/>
        </authorList>
    </citation>
    <scope>NUCLEOTIDE SEQUENCE [LARGE SCALE GENOMIC DNA]</scope>
    <source>
        <strain evidence="4 5">ZY74</strain>
    </source>
</reference>
<evidence type="ECO:0000259" key="3">
    <source>
        <dbReference type="PROSITE" id="PS50930"/>
    </source>
</evidence>
<dbReference type="PROSITE" id="PS50110">
    <property type="entry name" value="RESPONSE_REGULATORY"/>
    <property type="match status" value="1"/>
</dbReference>
<protein>
    <submittedName>
        <fullName evidence="4">DNA-binding response regulator</fullName>
    </submittedName>
</protein>
<dbReference type="Pfam" id="PF04397">
    <property type="entry name" value="LytTR"/>
    <property type="match status" value="1"/>
</dbReference>
<comment type="caution">
    <text evidence="4">The sequence shown here is derived from an EMBL/GenBank/DDBJ whole genome shotgun (WGS) entry which is preliminary data.</text>
</comment>
<sequence>MKKMKCIIVDDEALAREGMEQLAADMDFLEVTGSYKNAIFAQNALMQQQVDLMFLDINMPRLSGLSFLEALPNPPTTIITTAYPDYALEGFRLSVLDYLLKPISPERFIKAVHKARDYFLLQQVPAPDYIFLKQNQVYEKVMLSDILYLEGMQNYVIVHTAVKKIIIHITFRAVEESLPAHTFIRVHKSFIVNMNCIQAIEGNIIRLHSREVPLGRTLRDEVMEKVVNRVLLSKDGRRPQH</sequence>